<proteinExistence type="predicted"/>
<feature type="region of interest" description="Disordered" evidence="1">
    <location>
        <begin position="197"/>
        <end position="217"/>
    </location>
</feature>
<evidence type="ECO:0000256" key="1">
    <source>
        <dbReference type="SAM" id="MobiDB-lite"/>
    </source>
</evidence>
<name>A0A1Q9D1M6_SYMMI</name>
<reference evidence="2 3" key="1">
    <citation type="submission" date="2016-02" db="EMBL/GenBank/DDBJ databases">
        <title>Genome analysis of coral dinoflagellate symbionts highlights evolutionary adaptations to a symbiotic lifestyle.</title>
        <authorList>
            <person name="Aranda M."/>
            <person name="Li Y."/>
            <person name="Liew Y.J."/>
            <person name="Baumgarten S."/>
            <person name="Simakov O."/>
            <person name="Wilson M."/>
            <person name="Piel J."/>
            <person name="Ashoor H."/>
            <person name="Bougouffa S."/>
            <person name="Bajic V.B."/>
            <person name="Ryu T."/>
            <person name="Ravasi T."/>
            <person name="Bayer T."/>
            <person name="Micklem G."/>
            <person name="Kim H."/>
            <person name="Bhak J."/>
            <person name="Lajeunesse T.C."/>
            <person name="Voolstra C.R."/>
        </authorList>
    </citation>
    <scope>NUCLEOTIDE SEQUENCE [LARGE SCALE GENOMIC DNA]</scope>
    <source>
        <strain evidence="2 3">CCMP2467</strain>
    </source>
</reference>
<dbReference type="Proteomes" id="UP000186817">
    <property type="component" value="Unassembled WGS sequence"/>
</dbReference>
<protein>
    <submittedName>
        <fullName evidence="2">Uncharacterized protein</fullName>
    </submittedName>
</protein>
<feature type="region of interest" description="Disordered" evidence="1">
    <location>
        <begin position="333"/>
        <end position="372"/>
    </location>
</feature>
<dbReference type="EMBL" id="LSRX01000778">
    <property type="protein sequence ID" value="OLP89068.1"/>
    <property type="molecule type" value="Genomic_DNA"/>
</dbReference>
<evidence type="ECO:0000313" key="2">
    <source>
        <dbReference type="EMBL" id="OLP89068.1"/>
    </source>
</evidence>
<dbReference type="OrthoDB" id="449076at2759"/>
<organism evidence="2 3">
    <name type="scientific">Symbiodinium microadriaticum</name>
    <name type="common">Dinoflagellate</name>
    <name type="synonym">Zooxanthella microadriatica</name>
    <dbReference type="NCBI Taxonomy" id="2951"/>
    <lineage>
        <taxon>Eukaryota</taxon>
        <taxon>Sar</taxon>
        <taxon>Alveolata</taxon>
        <taxon>Dinophyceae</taxon>
        <taxon>Suessiales</taxon>
        <taxon>Symbiodiniaceae</taxon>
        <taxon>Symbiodinium</taxon>
    </lineage>
</organism>
<feature type="compositionally biased region" description="Basic and acidic residues" evidence="1">
    <location>
        <begin position="355"/>
        <end position="365"/>
    </location>
</feature>
<accession>A0A1Q9D1M6</accession>
<evidence type="ECO:0000313" key="3">
    <source>
        <dbReference type="Proteomes" id="UP000186817"/>
    </source>
</evidence>
<comment type="caution">
    <text evidence="2">The sequence shown here is derived from an EMBL/GenBank/DDBJ whole genome shotgun (WGS) entry which is preliminary data.</text>
</comment>
<feature type="compositionally biased region" description="Low complexity" evidence="1">
    <location>
        <begin position="155"/>
        <end position="175"/>
    </location>
</feature>
<sequence length="422" mass="46601">MLLNRLKKNQSRLSDLSEAMQKMVLSDDPKQQKILKQLVMKNNGDLTKVEMDTKDLVEANDSELALERQTPMTKTQVELLYGADADKVMSHKRSLGLIRKDHNVPDGELFLIEQSRVDVSNETKKRRISTLSVPSAPPKQVVTATAPPPAISSNESVKSLLSTTESSKSAGSSDTPAAVGTAEHVEAVAIEAAKTKAKPAAKGAKKQKVEPTTPLEKGRDLAEKILKKVTRTTTLETQLSARPFAEKLLEEIKGDLKKFRCCESAYIPFVTAHLEHLQVFAGHESAAEAFVKSLKPKPTSDPSYAPFLDENVIASMLSCTAVELVKFISTTPSEAEEQKHQEVKQPGSASSGSDVKAEDQKHKELQQSGSAVERRYTQAEINHFIERLETMRALGLDSYMTETGMLFDQKELDQIIRQYGRK</sequence>
<feature type="compositionally biased region" description="Basic residues" evidence="1">
    <location>
        <begin position="197"/>
        <end position="206"/>
    </location>
</feature>
<dbReference type="AlphaFoldDB" id="A0A1Q9D1M6"/>
<gene>
    <name evidence="2" type="ORF">AK812_SmicGene29512</name>
</gene>
<feature type="region of interest" description="Disordered" evidence="1">
    <location>
        <begin position="121"/>
        <end position="179"/>
    </location>
</feature>
<keyword evidence="3" id="KW-1185">Reference proteome</keyword>